<dbReference type="Proteomes" id="UP001500279">
    <property type="component" value="Unassembled WGS sequence"/>
</dbReference>
<dbReference type="PANTHER" id="PTHR37816:SF2">
    <property type="entry name" value="DNA TOPOLOGY MODULATION PROTEIN FLAR-RELATED PROTEIN"/>
    <property type="match status" value="1"/>
</dbReference>
<protein>
    <submittedName>
        <fullName evidence="1">AAA family ATPase</fullName>
    </submittedName>
</protein>
<dbReference type="RefSeq" id="WP_141286920.1">
    <property type="nucleotide sequence ID" value="NZ_BAAAEW010000006.1"/>
</dbReference>
<proteinExistence type="predicted"/>
<dbReference type="PANTHER" id="PTHR37816">
    <property type="entry name" value="YALI0E33011P"/>
    <property type="match status" value="1"/>
</dbReference>
<accession>A0ABN1JUN7</accession>
<gene>
    <name evidence="1" type="ORF">GCM10009107_15080</name>
</gene>
<dbReference type="EMBL" id="BAAAEW010000006">
    <property type="protein sequence ID" value="GAA0746968.1"/>
    <property type="molecule type" value="Genomic_DNA"/>
</dbReference>
<dbReference type="InterPro" id="IPR027417">
    <property type="entry name" value="P-loop_NTPase"/>
</dbReference>
<evidence type="ECO:0000313" key="1">
    <source>
        <dbReference type="EMBL" id="GAA0746968.1"/>
    </source>
</evidence>
<evidence type="ECO:0000313" key="2">
    <source>
        <dbReference type="Proteomes" id="UP001500279"/>
    </source>
</evidence>
<keyword evidence="2" id="KW-1185">Reference proteome</keyword>
<organism evidence="1 2">
    <name type="scientific">Ideonella azotifigens</name>
    <dbReference type="NCBI Taxonomy" id="513160"/>
    <lineage>
        <taxon>Bacteria</taxon>
        <taxon>Pseudomonadati</taxon>
        <taxon>Pseudomonadota</taxon>
        <taxon>Betaproteobacteria</taxon>
        <taxon>Burkholderiales</taxon>
        <taxon>Sphaerotilaceae</taxon>
        <taxon>Ideonella</taxon>
    </lineage>
</organism>
<dbReference type="InterPro" id="IPR052922">
    <property type="entry name" value="Cytidylate_Kinase-2"/>
</dbReference>
<dbReference type="Gene3D" id="3.40.50.300">
    <property type="entry name" value="P-loop containing nucleotide triphosphate hydrolases"/>
    <property type="match status" value="1"/>
</dbReference>
<name>A0ABN1JUN7_9BURK</name>
<reference evidence="1 2" key="1">
    <citation type="journal article" date="2019" name="Int. J. Syst. Evol. Microbiol.">
        <title>The Global Catalogue of Microorganisms (GCM) 10K type strain sequencing project: providing services to taxonomists for standard genome sequencing and annotation.</title>
        <authorList>
            <consortium name="The Broad Institute Genomics Platform"/>
            <consortium name="The Broad Institute Genome Sequencing Center for Infectious Disease"/>
            <person name="Wu L."/>
            <person name="Ma J."/>
        </authorList>
    </citation>
    <scope>NUCLEOTIDE SEQUENCE [LARGE SCALE GENOMIC DNA]</scope>
    <source>
        <strain evidence="1 2">JCM 15503</strain>
    </source>
</reference>
<comment type="caution">
    <text evidence="1">The sequence shown here is derived from an EMBL/GenBank/DDBJ whole genome shotgun (WGS) entry which is preliminary data.</text>
</comment>
<sequence>MRIHITGASGSGTSTLAAALAERLGAACLDGDAYYWLRPEPPFLDKRPADARRAMLSRDLQAAQHAVLGGAIIGWGTEVEDAFDLIVFLYLDAPIRLARLRERELQRFGAVDEAFIEWAGQYDQGPSEGRSLAKHRAWLADRTCPVLALHGDLSVEARVERVLAGLKSHGLM</sequence>
<dbReference type="NCBIfam" id="NF004861">
    <property type="entry name" value="PRK06217.1"/>
    <property type="match status" value="1"/>
</dbReference>
<dbReference type="SUPFAM" id="SSF52540">
    <property type="entry name" value="P-loop containing nucleoside triphosphate hydrolases"/>
    <property type="match status" value="1"/>
</dbReference>